<feature type="compositionally biased region" description="Basic and acidic residues" evidence="1">
    <location>
        <begin position="128"/>
        <end position="148"/>
    </location>
</feature>
<proteinExistence type="predicted"/>
<gene>
    <name evidence="2" type="ORF">F8C67_04930</name>
</gene>
<name>A0A6N6RJT5_9FLAO</name>
<feature type="compositionally biased region" description="Basic and acidic residues" evidence="1">
    <location>
        <begin position="85"/>
        <end position="102"/>
    </location>
</feature>
<evidence type="ECO:0000313" key="3">
    <source>
        <dbReference type="Proteomes" id="UP000468650"/>
    </source>
</evidence>
<feature type="compositionally biased region" description="Pro residues" evidence="1">
    <location>
        <begin position="104"/>
        <end position="117"/>
    </location>
</feature>
<dbReference type="RefSeq" id="WP_151666695.1">
    <property type="nucleotide sequence ID" value="NZ_WBVO01000002.1"/>
</dbReference>
<dbReference type="AlphaFoldDB" id="A0A6N6RJT5"/>
<dbReference type="OrthoDB" id="1100725at2"/>
<accession>A0A6N6RJT5</accession>
<keyword evidence="3" id="KW-1185">Reference proteome</keyword>
<organism evidence="2 3">
    <name type="scientific">Phaeocystidibacter luteus</name>
    <dbReference type="NCBI Taxonomy" id="911197"/>
    <lineage>
        <taxon>Bacteria</taxon>
        <taxon>Pseudomonadati</taxon>
        <taxon>Bacteroidota</taxon>
        <taxon>Flavobacteriia</taxon>
        <taxon>Flavobacteriales</taxon>
        <taxon>Phaeocystidibacteraceae</taxon>
        <taxon>Phaeocystidibacter</taxon>
    </lineage>
</organism>
<evidence type="ECO:0000313" key="2">
    <source>
        <dbReference type="EMBL" id="KAB2814027.1"/>
    </source>
</evidence>
<sequence length="242" mass="27280">MSQFNKETLNQLCREILDLDGSINPQILKKLEELYEEALLANYLEERKNALNTLQKRVMERAAASADSEDTNIPAPKAEAPIQPVKEEQPSRQFGDEVKVLPHPEGPPKPAPKPAPEPVAKEQPASEPVKEDAPNAQEPEKPKAVEPPKEVVEALEAKSSSNGSSRLTKLNIGLNDRIAFVKQLFMGSQEDYQRVISQINTMDDYDETIDFVQNVVKLDYDWSEVEETEQRLMDLVANRFNK</sequence>
<evidence type="ECO:0000256" key="1">
    <source>
        <dbReference type="SAM" id="MobiDB-lite"/>
    </source>
</evidence>
<comment type="caution">
    <text evidence="2">The sequence shown here is derived from an EMBL/GenBank/DDBJ whole genome shotgun (WGS) entry which is preliminary data.</text>
</comment>
<feature type="region of interest" description="Disordered" evidence="1">
    <location>
        <begin position="62"/>
        <end position="148"/>
    </location>
</feature>
<reference evidence="2 3" key="1">
    <citation type="submission" date="2019-09" db="EMBL/GenBank/DDBJ databases">
        <title>Genomes of family Cryomorphaceae.</title>
        <authorList>
            <person name="Bowman J.P."/>
        </authorList>
    </citation>
    <scope>NUCLEOTIDE SEQUENCE [LARGE SCALE GENOMIC DNA]</scope>
    <source>
        <strain evidence="2 3">LMG 25704</strain>
    </source>
</reference>
<protein>
    <submittedName>
        <fullName evidence="2">Uncharacterized protein</fullName>
    </submittedName>
</protein>
<dbReference type="EMBL" id="WBVO01000002">
    <property type="protein sequence ID" value="KAB2814027.1"/>
    <property type="molecule type" value="Genomic_DNA"/>
</dbReference>
<dbReference type="Proteomes" id="UP000468650">
    <property type="component" value="Unassembled WGS sequence"/>
</dbReference>